<dbReference type="OrthoDB" id="3344388at2"/>
<name>A0A6I4W569_9ACTN</name>
<dbReference type="AlphaFoldDB" id="A0A6I4W569"/>
<dbReference type="Proteomes" id="UP000431901">
    <property type="component" value="Unassembled WGS sequence"/>
</dbReference>
<organism evidence="3 4">
    <name type="scientific">Actinomadura rayongensis</name>
    <dbReference type="NCBI Taxonomy" id="1429076"/>
    <lineage>
        <taxon>Bacteria</taxon>
        <taxon>Bacillati</taxon>
        <taxon>Actinomycetota</taxon>
        <taxon>Actinomycetes</taxon>
        <taxon>Streptosporangiales</taxon>
        <taxon>Thermomonosporaceae</taxon>
        <taxon>Actinomadura</taxon>
    </lineage>
</organism>
<feature type="compositionally biased region" description="Basic and acidic residues" evidence="1">
    <location>
        <begin position="505"/>
        <end position="522"/>
    </location>
</feature>
<reference evidence="3 4" key="1">
    <citation type="submission" date="2019-12" db="EMBL/GenBank/DDBJ databases">
        <title>Nocardia macrotermitis sp. nov. and Nocardia aurantia sp. nov., isolated from the gut of the fungus growing-termite Macrotermes natalensis.</title>
        <authorList>
            <person name="Christine B."/>
            <person name="Rene B."/>
        </authorList>
    </citation>
    <scope>NUCLEOTIDE SEQUENCE [LARGE SCALE GENOMIC DNA]</scope>
    <source>
        <strain evidence="3 4">DSM 102126</strain>
    </source>
</reference>
<sequence>MPQKPPVRVDVEWALWGRSPETGRDGLLACSAGRLGVENFAEIIGRYDPGTPDALPQVTVAWAGAGDRSYLTLARQEWSAEEDRYGRRTATVRLFCVPYAALGGTPVSYEELHARFADRALPPDGSAPLSVELAGLRPKELGDRVTDQVRATAALLLTGRRVCVIPDAVLSLDTRLRFLDTVAALLPYGMRTSLSASTWTSGTADHRIRLSFSGAVRSGFHTVVLNGRTPPPFGEAASAYLDLLREASDLTPVIRALAGSTEPLTFRDGADEALLRLEHAVHGRPADVAAALTACADTIDRRRWGVLRERLPRLARQTRVRWDPEARERHREVVEARGLLSARSVPSDVRADLYDAVLLLAYGPALTHADVARILDSVGEPSADLVAAIVRHAVADLDTALLLGDRPGGGGGREIVRRADAADLVAWVAAHPDEHAPVDRVLAEILSRRRSDAGAVLAALRDHDYLADAVAVRHADDHRAQVRVLRDLLVAAYGGRYLTDEQRREVAEHPAAESHPALREAAEPPEDEPVRPAYGASAAVGVKPRLPFVLSDTALVLTVLAVFVLAVLGVVLLIWLLAS</sequence>
<evidence type="ECO:0000313" key="3">
    <source>
        <dbReference type="EMBL" id="MXQ64443.1"/>
    </source>
</evidence>
<feature type="region of interest" description="Disordered" evidence="1">
    <location>
        <begin position="505"/>
        <end position="532"/>
    </location>
</feature>
<gene>
    <name evidence="3" type="ORF">GQ466_10370</name>
</gene>
<feature type="transmembrane region" description="Helical" evidence="2">
    <location>
        <begin position="554"/>
        <end position="578"/>
    </location>
</feature>
<proteinExistence type="predicted"/>
<dbReference type="RefSeq" id="WP_161102675.1">
    <property type="nucleotide sequence ID" value="NZ_JBHLYI010000013.1"/>
</dbReference>
<evidence type="ECO:0000313" key="4">
    <source>
        <dbReference type="Proteomes" id="UP000431901"/>
    </source>
</evidence>
<dbReference type="EMBL" id="WUTW01000002">
    <property type="protein sequence ID" value="MXQ64443.1"/>
    <property type="molecule type" value="Genomic_DNA"/>
</dbReference>
<protein>
    <submittedName>
        <fullName evidence="3">Uncharacterized protein</fullName>
    </submittedName>
</protein>
<comment type="caution">
    <text evidence="3">The sequence shown here is derived from an EMBL/GenBank/DDBJ whole genome shotgun (WGS) entry which is preliminary data.</text>
</comment>
<evidence type="ECO:0000256" key="2">
    <source>
        <dbReference type="SAM" id="Phobius"/>
    </source>
</evidence>
<accession>A0A6I4W569</accession>
<keyword evidence="2" id="KW-0812">Transmembrane</keyword>
<keyword evidence="2" id="KW-0472">Membrane</keyword>
<keyword evidence="2" id="KW-1133">Transmembrane helix</keyword>
<evidence type="ECO:0000256" key="1">
    <source>
        <dbReference type="SAM" id="MobiDB-lite"/>
    </source>
</evidence>
<keyword evidence="4" id="KW-1185">Reference proteome</keyword>